<dbReference type="PANTHER" id="PTHR43320">
    <property type="entry name" value="SUGAR KINASE"/>
    <property type="match status" value="1"/>
</dbReference>
<comment type="similarity">
    <text evidence="1">Belongs to the carbohydrate kinase PfkB family.</text>
</comment>
<organism evidence="5 6">
    <name type="scientific">Clostridium hominis</name>
    <dbReference type="NCBI Taxonomy" id="2763036"/>
    <lineage>
        <taxon>Bacteria</taxon>
        <taxon>Bacillati</taxon>
        <taxon>Bacillota</taxon>
        <taxon>Clostridia</taxon>
        <taxon>Eubacteriales</taxon>
        <taxon>Clostridiaceae</taxon>
        <taxon>Clostridium</taxon>
    </lineage>
</organism>
<evidence type="ECO:0000256" key="3">
    <source>
        <dbReference type="ARBA" id="ARBA00022777"/>
    </source>
</evidence>
<name>A0ABR7D9W5_9CLOT</name>
<dbReference type="SUPFAM" id="SSF53613">
    <property type="entry name" value="Ribokinase-like"/>
    <property type="match status" value="1"/>
</dbReference>
<keyword evidence="6" id="KW-1185">Reference proteome</keyword>
<keyword evidence="3 5" id="KW-0418">Kinase</keyword>
<dbReference type="Gene3D" id="3.40.1190.20">
    <property type="match status" value="1"/>
</dbReference>
<dbReference type="GO" id="GO:0016301">
    <property type="term" value="F:kinase activity"/>
    <property type="evidence" value="ECO:0007669"/>
    <property type="project" value="UniProtKB-KW"/>
</dbReference>
<gene>
    <name evidence="5" type="ORF">H8S20_04580</name>
</gene>
<dbReference type="PANTHER" id="PTHR43320:SF2">
    <property type="entry name" value="2-DEHYDRO-3-DEOXYGLUCONOKINASE_2-DEHYDRO-3-DEOXYGALACTONOKINASE"/>
    <property type="match status" value="1"/>
</dbReference>
<evidence type="ECO:0000313" key="5">
    <source>
        <dbReference type="EMBL" id="MBC5628166.1"/>
    </source>
</evidence>
<reference evidence="5 6" key="1">
    <citation type="submission" date="2020-08" db="EMBL/GenBank/DDBJ databases">
        <title>Genome public.</title>
        <authorList>
            <person name="Liu C."/>
            <person name="Sun Q."/>
        </authorList>
    </citation>
    <scope>NUCLEOTIDE SEQUENCE [LARGE SCALE GENOMIC DNA]</scope>
    <source>
        <strain evidence="5 6">NSJ-6</strain>
    </source>
</reference>
<feature type="domain" description="Carbohydrate kinase PfkB" evidence="4">
    <location>
        <begin position="2"/>
        <end position="210"/>
    </location>
</feature>
<dbReference type="CDD" id="cd01166">
    <property type="entry name" value="KdgK"/>
    <property type="match status" value="1"/>
</dbReference>
<dbReference type="InterPro" id="IPR029056">
    <property type="entry name" value="Ribokinase-like"/>
</dbReference>
<proteinExistence type="inferred from homology"/>
<keyword evidence="2" id="KW-0808">Transferase</keyword>
<comment type="caution">
    <text evidence="5">The sequence shown here is derived from an EMBL/GenBank/DDBJ whole genome shotgun (WGS) entry which is preliminary data.</text>
</comment>
<dbReference type="InterPro" id="IPR011611">
    <property type="entry name" value="PfkB_dom"/>
</dbReference>
<sequence length="336" mass="37710">MKILAFGEVMMRLMPPDYKLLTQTNNLEYLFTGTGVNVLSGLYRLGNEVYFSTVLPKNSVGYAAADHLRKLGINDKLISFKGDYMGMYFLEVGVGRRPSKVTYMNRRESSFGKSDIGDYDINKLLEDKDAVHICGISLALNSNTRNCAKMLAKEAKKRGIKVIFDCNFRPSLWNENERALAKDEYIEMLNLADVVFAGEKDAELLLEIECPSNLKEKEKLEYLIGKMRDIFSIDLILGTIRKGQGEEQQIQGYLLNENGLILSDLYDLIIYDRVGGGDGFAVGAIHALLNDYADDDIVEFATCSGVLAHTTYGDSPIVSIEDIERLKNGIYMDLIR</sequence>
<evidence type="ECO:0000256" key="1">
    <source>
        <dbReference type="ARBA" id="ARBA00010688"/>
    </source>
</evidence>
<dbReference type="EMBL" id="JACOOO010000004">
    <property type="protein sequence ID" value="MBC5628166.1"/>
    <property type="molecule type" value="Genomic_DNA"/>
</dbReference>
<dbReference type="InterPro" id="IPR052700">
    <property type="entry name" value="Carb_kinase_PfkB-like"/>
</dbReference>
<evidence type="ECO:0000259" key="4">
    <source>
        <dbReference type="Pfam" id="PF00294"/>
    </source>
</evidence>
<evidence type="ECO:0000313" key="6">
    <source>
        <dbReference type="Proteomes" id="UP000596929"/>
    </source>
</evidence>
<accession>A0ABR7D9W5</accession>
<dbReference type="RefSeq" id="WP_186859410.1">
    <property type="nucleotide sequence ID" value="NZ_JACOOO010000004.1"/>
</dbReference>
<protein>
    <submittedName>
        <fullName evidence="5">Sugar kinase</fullName>
    </submittedName>
</protein>
<dbReference type="Pfam" id="PF00294">
    <property type="entry name" value="PfkB"/>
    <property type="match status" value="1"/>
</dbReference>
<evidence type="ECO:0000256" key="2">
    <source>
        <dbReference type="ARBA" id="ARBA00022679"/>
    </source>
</evidence>
<dbReference type="Proteomes" id="UP000596929">
    <property type="component" value="Unassembled WGS sequence"/>
</dbReference>